<dbReference type="RefSeq" id="WP_128359713.1">
    <property type="nucleotide sequence ID" value="NZ_CP053840.1"/>
</dbReference>
<dbReference type="AlphaFoldDB" id="A0AAE7E5R7"/>
<keyword evidence="1" id="KW-1133">Transmembrane helix</keyword>
<proteinExistence type="predicted"/>
<organism evidence="2 3">
    <name type="scientific">Arcobacter venerupis</name>
    <dbReference type="NCBI Taxonomy" id="1054033"/>
    <lineage>
        <taxon>Bacteria</taxon>
        <taxon>Pseudomonadati</taxon>
        <taxon>Campylobacterota</taxon>
        <taxon>Epsilonproteobacteria</taxon>
        <taxon>Campylobacterales</taxon>
        <taxon>Arcobacteraceae</taxon>
        <taxon>Arcobacter</taxon>
    </lineage>
</organism>
<feature type="transmembrane region" description="Helical" evidence="1">
    <location>
        <begin position="6"/>
        <end position="24"/>
    </location>
</feature>
<gene>
    <name evidence="2" type="ORF">AVENP_2615</name>
</gene>
<evidence type="ECO:0000256" key="1">
    <source>
        <dbReference type="SAM" id="Phobius"/>
    </source>
</evidence>
<sequence>MSDNINIVIIIIAIIIIIYFFKVFKRYLCKKEQNCESGQEVRLCEKCNLYTCHEHYQTPPESGDWDDPSNRGTNHYKCKCCGNEFQGIF</sequence>
<protein>
    <submittedName>
        <fullName evidence="2">Uncharacterized protein</fullName>
    </submittedName>
</protein>
<keyword evidence="1" id="KW-0472">Membrane</keyword>
<keyword evidence="3" id="KW-1185">Reference proteome</keyword>
<name>A0AAE7E5R7_9BACT</name>
<dbReference type="EMBL" id="CP053840">
    <property type="protein sequence ID" value="QKF68111.1"/>
    <property type="molecule type" value="Genomic_DNA"/>
</dbReference>
<reference evidence="2 3" key="1">
    <citation type="submission" date="2020-05" db="EMBL/GenBank/DDBJ databases">
        <title>Complete genome sequencing of Campylobacter and Arcobacter type strains.</title>
        <authorList>
            <person name="Miller W.G."/>
            <person name="Yee E."/>
        </authorList>
    </citation>
    <scope>NUCLEOTIDE SEQUENCE [LARGE SCALE GENOMIC DNA]</scope>
    <source>
        <strain evidence="2 3">LMG 26156</strain>
    </source>
</reference>
<accession>A0AAE7E5R7</accession>
<dbReference type="KEGG" id="avp:AVENP_2615"/>
<keyword evidence="1" id="KW-0812">Transmembrane</keyword>
<evidence type="ECO:0000313" key="3">
    <source>
        <dbReference type="Proteomes" id="UP000503482"/>
    </source>
</evidence>
<dbReference type="Proteomes" id="UP000503482">
    <property type="component" value="Chromosome"/>
</dbReference>
<evidence type="ECO:0000313" key="2">
    <source>
        <dbReference type="EMBL" id="QKF68111.1"/>
    </source>
</evidence>